<protein>
    <submittedName>
        <fullName evidence="2">Uncharacterized protein</fullName>
    </submittedName>
</protein>
<gene>
    <name evidence="2" type="ORF">LSALG_LOCUS5965</name>
</gene>
<keyword evidence="3" id="KW-1185">Reference proteome</keyword>
<name>A0AA35VLQ9_LACSI</name>
<feature type="region of interest" description="Disordered" evidence="1">
    <location>
        <begin position="83"/>
        <end position="126"/>
    </location>
</feature>
<reference evidence="2" key="1">
    <citation type="submission" date="2023-04" db="EMBL/GenBank/DDBJ databases">
        <authorList>
            <person name="Vijverberg K."/>
            <person name="Xiong W."/>
            <person name="Schranz E."/>
        </authorList>
    </citation>
    <scope>NUCLEOTIDE SEQUENCE</scope>
</reference>
<dbReference type="EMBL" id="OX465086">
    <property type="protein sequence ID" value="CAI9265357.1"/>
    <property type="molecule type" value="Genomic_DNA"/>
</dbReference>
<dbReference type="Proteomes" id="UP001177003">
    <property type="component" value="Chromosome 0"/>
</dbReference>
<dbReference type="AlphaFoldDB" id="A0AA35VLQ9"/>
<evidence type="ECO:0000313" key="2">
    <source>
        <dbReference type="EMBL" id="CAI9265357.1"/>
    </source>
</evidence>
<accession>A0AA35VLQ9</accession>
<organism evidence="2 3">
    <name type="scientific">Lactuca saligna</name>
    <name type="common">Willowleaf lettuce</name>
    <dbReference type="NCBI Taxonomy" id="75948"/>
    <lineage>
        <taxon>Eukaryota</taxon>
        <taxon>Viridiplantae</taxon>
        <taxon>Streptophyta</taxon>
        <taxon>Embryophyta</taxon>
        <taxon>Tracheophyta</taxon>
        <taxon>Spermatophyta</taxon>
        <taxon>Magnoliopsida</taxon>
        <taxon>eudicotyledons</taxon>
        <taxon>Gunneridae</taxon>
        <taxon>Pentapetalae</taxon>
        <taxon>asterids</taxon>
        <taxon>campanulids</taxon>
        <taxon>Asterales</taxon>
        <taxon>Asteraceae</taxon>
        <taxon>Cichorioideae</taxon>
        <taxon>Cichorieae</taxon>
        <taxon>Lactucinae</taxon>
        <taxon>Lactuca</taxon>
    </lineage>
</organism>
<proteinExistence type="predicted"/>
<evidence type="ECO:0000256" key="1">
    <source>
        <dbReference type="SAM" id="MobiDB-lite"/>
    </source>
</evidence>
<sequence length="126" mass="13713">MSILQNLKDSGRAFVHALKLVYRFKIGTPIPLSLLRSHAPLPLIFSFKTKESLDDSSSTGGPTSESLETEIFEDRLSQVRLCNQSGKGKKVDPWKSMKSGKKSGGSSGSRANMYLPLVPSKDLNSG</sequence>
<evidence type="ECO:0000313" key="3">
    <source>
        <dbReference type="Proteomes" id="UP001177003"/>
    </source>
</evidence>